<feature type="compositionally biased region" description="Low complexity" evidence="8">
    <location>
        <begin position="356"/>
        <end position="369"/>
    </location>
</feature>
<dbReference type="Pfam" id="PF24056">
    <property type="entry name" value="zf-C2H2_ZFHX3"/>
    <property type="match status" value="1"/>
</dbReference>
<keyword evidence="6" id="KW-0804">Transcription</keyword>
<name>A0A3P8V1K8_CYNSE</name>
<evidence type="ECO:0000256" key="2">
    <source>
        <dbReference type="ARBA" id="ARBA00022723"/>
    </source>
</evidence>
<dbReference type="Proteomes" id="UP000265120">
    <property type="component" value="Chromosome 6"/>
</dbReference>
<feature type="domain" description="C2H2-type" evidence="9">
    <location>
        <begin position="558"/>
        <end position="582"/>
    </location>
</feature>
<feature type="region of interest" description="Disordered" evidence="8">
    <location>
        <begin position="589"/>
        <end position="626"/>
    </location>
</feature>
<feature type="compositionally biased region" description="Polar residues" evidence="8">
    <location>
        <begin position="605"/>
        <end position="624"/>
    </location>
</feature>
<dbReference type="PANTHER" id="PTHR45891">
    <property type="entry name" value="ZINC FINGER HOMEOBOX PROTEIN"/>
    <property type="match status" value="1"/>
</dbReference>
<dbReference type="InterPro" id="IPR003604">
    <property type="entry name" value="Matrin/U1-like-C_Znf_C2H2"/>
</dbReference>
<dbReference type="PANTHER" id="PTHR45891:SF3">
    <property type="entry name" value="ZINC FINGER PROTEIN 2"/>
    <property type="match status" value="1"/>
</dbReference>
<comment type="subcellular location">
    <subcellularLocation>
        <location evidence="1">Nucleus</location>
    </subcellularLocation>
</comment>
<dbReference type="GO" id="GO:0008270">
    <property type="term" value="F:zinc ion binding"/>
    <property type="evidence" value="ECO:0007669"/>
    <property type="project" value="UniProtKB-KW"/>
</dbReference>
<dbReference type="InterPro" id="IPR036236">
    <property type="entry name" value="Znf_C2H2_sf"/>
</dbReference>
<dbReference type="InterPro" id="IPR013087">
    <property type="entry name" value="Znf_C2H2_type"/>
</dbReference>
<feature type="domain" description="C2H2-type" evidence="9">
    <location>
        <begin position="505"/>
        <end position="536"/>
    </location>
</feature>
<keyword evidence="5" id="KW-0805">Transcription regulation</keyword>
<accession>A0A3P8V1K8</accession>
<evidence type="ECO:0000313" key="11">
    <source>
        <dbReference type="Proteomes" id="UP000265120"/>
    </source>
</evidence>
<proteinExistence type="predicted"/>
<evidence type="ECO:0000256" key="7">
    <source>
        <dbReference type="PROSITE-ProRule" id="PRU00042"/>
    </source>
</evidence>
<dbReference type="SUPFAM" id="SSF57667">
    <property type="entry name" value="beta-beta-alpha zinc fingers"/>
    <property type="match status" value="2"/>
</dbReference>
<dbReference type="GO" id="GO:0000978">
    <property type="term" value="F:RNA polymerase II cis-regulatory region sequence-specific DNA binding"/>
    <property type="evidence" value="ECO:0007669"/>
    <property type="project" value="TreeGrafter"/>
</dbReference>
<organism evidence="10 11">
    <name type="scientific">Cynoglossus semilaevis</name>
    <name type="common">Tongue sole</name>
    <dbReference type="NCBI Taxonomy" id="244447"/>
    <lineage>
        <taxon>Eukaryota</taxon>
        <taxon>Metazoa</taxon>
        <taxon>Chordata</taxon>
        <taxon>Craniata</taxon>
        <taxon>Vertebrata</taxon>
        <taxon>Euteleostomi</taxon>
        <taxon>Actinopterygii</taxon>
        <taxon>Neopterygii</taxon>
        <taxon>Teleostei</taxon>
        <taxon>Neoteleostei</taxon>
        <taxon>Acanthomorphata</taxon>
        <taxon>Carangaria</taxon>
        <taxon>Pleuronectiformes</taxon>
        <taxon>Pleuronectoidei</taxon>
        <taxon>Cynoglossidae</taxon>
        <taxon>Cynoglossinae</taxon>
        <taxon>Cynoglossus</taxon>
    </lineage>
</organism>
<evidence type="ECO:0000256" key="4">
    <source>
        <dbReference type="ARBA" id="ARBA00022833"/>
    </source>
</evidence>
<reference evidence="10" key="2">
    <citation type="submission" date="2025-08" db="UniProtKB">
        <authorList>
            <consortium name="Ensembl"/>
        </authorList>
    </citation>
    <scope>IDENTIFICATION</scope>
</reference>
<feature type="region of interest" description="Disordered" evidence="8">
    <location>
        <begin position="695"/>
        <end position="719"/>
    </location>
</feature>
<dbReference type="GO" id="GO:0000981">
    <property type="term" value="F:DNA-binding transcription factor activity, RNA polymerase II-specific"/>
    <property type="evidence" value="ECO:0007669"/>
    <property type="project" value="TreeGrafter"/>
</dbReference>
<dbReference type="Ensembl" id="ENSCSET00000006432.1">
    <property type="protein sequence ID" value="ENSCSEP00000006360.1"/>
    <property type="gene ID" value="ENSCSEG00000004120.1"/>
</dbReference>
<evidence type="ECO:0000256" key="8">
    <source>
        <dbReference type="SAM" id="MobiDB-lite"/>
    </source>
</evidence>
<dbReference type="SMART" id="SM00355">
    <property type="entry name" value="ZnF_C2H2"/>
    <property type="match status" value="8"/>
</dbReference>
<dbReference type="InParanoid" id="A0A3P8V1K8"/>
<keyword evidence="3" id="KW-0677">Repeat</keyword>
<feature type="region of interest" description="Disordered" evidence="8">
    <location>
        <begin position="356"/>
        <end position="377"/>
    </location>
</feature>
<evidence type="ECO:0000313" key="10">
    <source>
        <dbReference type="Ensembl" id="ENSCSEP00000006360.1"/>
    </source>
</evidence>
<dbReference type="GeneTree" id="ENSGT00940000156149"/>
<dbReference type="Gene3D" id="3.30.160.60">
    <property type="entry name" value="Classic Zinc Finger"/>
    <property type="match status" value="2"/>
</dbReference>
<evidence type="ECO:0000256" key="3">
    <source>
        <dbReference type="ARBA" id="ARBA00022737"/>
    </source>
</evidence>
<evidence type="ECO:0000256" key="5">
    <source>
        <dbReference type="ARBA" id="ARBA00023015"/>
    </source>
</evidence>
<evidence type="ECO:0000259" key="9">
    <source>
        <dbReference type="PROSITE" id="PS50157"/>
    </source>
</evidence>
<sequence>NVRLTGQQVAERPVTVGSGMFQCLVCAFFSSSSLKMMEQHLATPRSLPQSEWCSLVAGGCHCRLCGYTTTLRANFSLHCQTDRHRTRYQLIAHLKEGGDRGQEGAAIIAKGNPVQLRCNLCDYVTSSLEKLQGHSLSSQHKASARVYRFLQQYDGDFDGDSWLFHCLLCNHSCSSKLQVLKHSQTATHQQREELLQLQPKDGEELEAIFTIKKAPDAGRGEQAGFLCDYLIICIFFSEGETKEENQQISEPVEYECSMMENSNETKRPRIHQQNENQQTVQCPLCQVELPNTHLRQHLTHMHSVAQDCVDKIISTVSVRGPQCFLLSLQLTKTGHLSTSPSSISLVRMLSGLCRPAPQSPSQIQPSLPHSSPPCDPPTLSDRHGYRYRCSRCTCPTQKKLHLHWQYHAMRAATECPLCSRQCRSQEALQRHMQNTHSQVKDTMLLQNGDVTIEENMVTKNDKDEAELTKPEKVSLEEISEQIPSSPVKKGYNPTVDRYLDPSRPYKCTICSESFTQKTILLVHFNSVSHLHRARRALQESGTSVAAPEAPRGSDPRPYRCKLCGVGYSQSSTLDIHLRSVLHQTRIRAAQNPSVQSPASVEEAQESVSATTTQPVEGEMSNSLPPTKRIDVASSLSFLLPGLELPTEAQKNLTNLIESQQAEKNVVDILAAQNHQILLQQQQQLVQVQAQAQAQFQQNTKQPRPSPRPSLRATPVSVGNVRGTTFPVQMKRCCAKLRKTKRR</sequence>
<dbReference type="InterPro" id="IPR051968">
    <property type="entry name" value="ZnFinger_Homeobox_TR"/>
</dbReference>
<reference evidence="10" key="3">
    <citation type="submission" date="2025-09" db="UniProtKB">
        <authorList>
            <consortium name="Ensembl"/>
        </authorList>
    </citation>
    <scope>IDENTIFICATION</scope>
</reference>
<protein>
    <recommendedName>
        <fullName evidence="9">C2H2-type domain-containing protein</fullName>
    </recommendedName>
</protein>
<keyword evidence="7" id="KW-0863">Zinc-finger</keyword>
<dbReference type="OMA" id="CQVKLPY"/>
<dbReference type="PROSITE" id="PS50157">
    <property type="entry name" value="ZINC_FINGER_C2H2_2"/>
    <property type="match status" value="3"/>
</dbReference>
<evidence type="ECO:0000256" key="6">
    <source>
        <dbReference type="ARBA" id="ARBA00023163"/>
    </source>
</evidence>
<dbReference type="STRING" id="244447.ENSCSEP00000006360"/>
<dbReference type="SMART" id="SM00451">
    <property type="entry name" value="ZnF_U1"/>
    <property type="match status" value="4"/>
</dbReference>
<keyword evidence="11" id="KW-1185">Reference proteome</keyword>
<keyword evidence="2" id="KW-0479">Metal-binding</keyword>
<dbReference type="GO" id="GO:0045664">
    <property type="term" value="P:regulation of neuron differentiation"/>
    <property type="evidence" value="ECO:0007669"/>
    <property type="project" value="TreeGrafter"/>
</dbReference>
<feature type="domain" description="C2H2-type" evidence="9">
    <location>
        <begin position="413"/>
        <end position="441"/>
    </location>
</feature>
<keyword evidence="4" id="KW-0862">Zinc</keyword>
<dbReference type="GO" id="GO:0005634">
    <property type="term" value="C:nucleus"/>
    <property type="evidence" value="ECO:0007669"/>
    <property type="project" value="UniProtKB-SubCell"/>
</dbReference>
<dbReference type="PROSITE" id="PS00028">
    <property type="entry name" value="ZINC_FINGER_C2H2_1"/>
    <property type="match status" value="4"/>
</dbReference>
<dbReference type="AlphaFoldDB" id="A0A3P8V1K8"/>
<evidence type="ECO:0000256" key="1">
    <source>
        <dbReference type="ARBA" id="ARBA00004123"/>
    </source>
</evidence>
<reference evidence="10 11" key="1">
    <citation type="journal article" date="2014" name="Nat. Genet.">
        <title>Whole-genome sequence of a flatfish provides insights into ZW sex chromosome evolution and adaptation to a benthic lifestyle.</title>
        <authorList>
            <person name="Chen S."/>
            <person name="Zhang G."/>
            <person name="Shao C."/>
            <person name="Huang Q."/>
            <person name="Liu G."/>
            <person name="Zhang P."/>
            <person name="Song W."/>
            <person name="An N."/>
            <person name="Chalopin D."/>
            <person name="Volff J.N."/>
            <person name="Hong Y."/>
            <person name="Li Q."/>
            <person name="Sha Z."/>
            <person name="Zhou H."/>
            <person name="Xie M."/>
            <person name="Yu Q."/>
            <person name="Liu Y."/>
            <person name="Xiang H."/>
            <person name="Wang N."/>
            <person name="Wu K."/>
            <person name="Yang C."/>
            <person name="Zhou Q."/>
            <person name="Liao X."/>
            <person name="Yang L."/>
            <person name="Hu Q."/>
            <person name="Zhang J."/>
            <person name="Meng L."/>
            <person name="Jin L."/>
            <person name="Tian Y."/>
            <person name="Lian J."/>
            <person name="Yang J."/>
            <person name="Miao G."/>
            <person name="Liu S."/>
            <person name="Liang Z."/>
            <person name="Yan F."/>
            <person name="Li Y."/>
            <person name="Sun B."/>
            <person name="Zhang H."/>
            <person name="Zhang J."/>
            <person name="Zhu Y."/>
            <person name="Du M."/>
            <person name="Zhao Y."/>
            <person name="Schartl M."/>
            <person name="Tang Q."/>
            <person name="Wang J."/>
        </authorList>
    </citation>
    <scope>NUCLEOTIDE SEQUENCE</scope>
</reference>